<organism evidence="3">
    <name type="scientific">Timema douglasi</name>
    <name type="common">Walking stick</name>
    <dbReference type="NCBI Taxonomy" id="61478"/>
    <lineage>
        <taxon>Eukaryota</taxon>
        <taxon>Metazoa</taxon>
        <taxon>Ecdysozoa</taxon>
        <taxon>Arthropoda</taxon>
        <taxon>Hexapoda</taxon>
        <taxon>Insecta</taxon>
        <taxon>Pterygota</taxon>
        <taxon>Neoptera</taxon>
        <taxon>Polyneoptera</taxon>
        <taxon>Phasmatodea</taxon>
        <taxon>Timematodea</taxon>
        <taxon>Timematoidea</taxon>
        <taxon>Timematidae</taxon>
        <taxon>Timema</taxon>
    </lineage>
</organism>
<dbReference type="InterPro" id="IPR001910">
    <property type="entry name" value="Inosine/uridine_hydrolase_dom"/>
</dbReference>
<evidence type="ECO:0000256" key="1">
    <source>
        <dbReference type="ARBA" id="ARBA00009176"/>
    </source>
</evidence>
<dbReference type="Gene3D" id="3.90.245.10">
    <property type="entry name" value="Ribonucleoside hydrolase-like"/>
    <property type="match status" value="1"/>
</dbReference>
<evidence type="ECO:0000313" key="3">
    <source>
        <dbReference type="EMBL" id="CAD7198676.1"/>
    </source>
</evidence>
<dbReference type="InterPro" id="IPR052775">
    <property type="entry name" value="IUN_hydrolase"/>
</dbReference>
<feature type="domain" description="Inosine/uridine-preferring nucleoside hydrolase" evidence="2">
    <location>
        <begin position="146"/>
        <end position="460"/>
    </location>
</feature>
<gene>
    <name evidence="3" type="ORF">TDIB3V08_LOCUS4955</name>
</gene>
<dbReference type="SUPFAM" id="SSF53590">
    <property type="entry name" value="Nucleoside hydrolase"/>
    <property type="match status" value="1"/>
</dbReference>
<dbReference type="PANTHER" id="PTHR46190">
    <property type="entry name" value="SI:CH211-201H21.5-RELATED"/>
    <property type="match status" value="1"/>
</dbReference>
<accession>A0A7R8VHP9</accession>
<evidence type="ECO:0000259" key="2">
    <source>
        <dbReference type="Pfam" id="PF01156"/>
    </source>
</evidence>
<dbReference type="Pfam" id="PF01156">
    <property type="entry name" value="IU_nuc_hydro"/>
    <property type="match status" value="1"/>
</dbReference>
<dbReference type="EMBL" id="OA566314">
    <property type="protein sequence ID" value="CAD7198676.1"/>
    <property type="molecule type" value="Genomic_DNA"/>
</dbReference>
<dbReference type="PANTHER" id="PTHR46190:SF1">
    <property type="entry name" value="SI:CH211-201H21.5"/>
    <property type="match status" value="1"/>
</dbReference>
<comment type="similarity">
    <text evidence="1">Belongs to the IUNH family.</text>
</comment>
<name>A0A7R8VHP9_TIMDO</name>
<sequence>MRRNFANSSPLFVRVETLPEAISPVCLYIHYSFHIFYSIVSIRRKNNLDVKLHRRTKQLVTTMCEANSFVKDTADAPDDLVGAGWRPTENSFRQTTDTVVQGWEARYGQENAVCYAGRIPEVQAKEPVAYSTETTVPVSSRRSFIQVPVYRGAPQSLLLTPPSDNYFGTDGFGDVFYPNAPKPADYVSSEHAVNALIKLVTASPGEITIVCLGPLTNIALAVRLDPLFLDKVKQVIILGGSVEVSSSLVDREMPSPAGSISDLRTYIPSAAGHPAGQVTVGLIYPGRTNYSSPMASLVLTDSSQLTSDSQHLGVGNIVPGIEFNFYMDPDADFIVLNSTDTRVSTAISPIQMMPWETVLKRINISMEWRTKVLGAITTSSMALLNQAESQHLKGEYWYSSDTFAMAMALNPDLITSQTLYHANVETQGTKSRGAVFVDYDNSTDSPKNVRVVQNLDVEELKVNNIEYVLVDVTQRRLVKPFVCHFRAHVTVELRAKTTSRLVLAKKLRLGRAPKFPIAYSTIQEYASFAATTGGFLTTSSHKVMDKTDVVVSRPRVNPPLSS</sequence>
<proteinExistence type="inferred from homology"/>
<protein>
    <recommendedName>
        <fullName evidence="2">Inosine/uridine-preferring nucleoside hydrolase domain-containing protein</fullName>
    </recommendedName>
</protein>
<dbReference type="InterPro" id="IPR036452">
    <property type="entry name" value="Ribo_hydro-like"/>
</dbReference>
<dbReference type="GO" id="GO:0016799">
    <property type="term" value="F:hydrolase activity, hydrolyzing N-glycosyl compounds"/>
    <property type="evidence" value="ECO:0007669"/>
    <property type="project" value="InterPro"/>
</dbReference>
<reference evidence="3" key="1">
    <citation type="submission" date="2020-11" db="EMBL/GenBank/DDBJ databases">
        <authorList>
            <person name="Tran Van P."/>
        </authorList>
    </citation>
    <scope>NUCLEOTIDE SEQUENCE</scope>
</reference>
<dbReference type="AlphaFoldDB" id="A0A7R8VHP9"/>